<dbReference type="Proteomes" id="UP000030013">
    <property type="component" value="Unassembled WGS sequence"/>
</dbReference>
<dbReference type="EMBL" id="AVPL01000011">
    <property type="protein sequence ID" value="KGN41864.1"/>
    <property type="molecule type" value="Genomic_DNA"/>
</dbReference>
<gene>
    <name evidence="2" type="ORF">N801_04060</name>
</gene>
<comment type="caution">
    <text evidence="2">The sequence shown here is derived from an EMBL/GenBank/DDBJ whole genome shotgun (WGS) entry which is preliminary data.</text>
</comment>
<dbReference type="RefSeq" id="WP_052112681.1">
    <property type="nucleotide sequence ID" value="NZ_AVPL01000011.1"/>
</dbReference>
<organism evidence="2 3">
    <name type="scientific">Knoellia aerolata DSM 18566</name>
    <dbReference type="NCBI Taxonomy" id="1385519"/>
    <lineage>
        <taxon>Bacteria</taxon>
        <taxon>Bacillati</taxon>
        <taxon>Actinomycetota</taxon>
        <taxon>Actinomycetes</taxon>
        <taxon>Micrococcales</taxon>
        <taxon>Intrasporangiaceae</taxon>
        <taxon>Knoellia</taxon>
    </lineage>
</organism>
<protein>
    <submittedName>
        <fullName evidence="2">Uncharacterized protein</fullName>
    </submittedName>
</protein>
<evidence type="ECO:0000313" key="3">
    <source>
        <dbReference type="Proteomes" id="UP000030013"/>
    </source>
</evidence>
<accession>A0A0A0JYQ4</accession>
<reference evidence="2 3" key="1">
    <citation type="submission" date="2013-08" db="EMBL/GenBank/DDBJ databases">
        <title>The genome sequence of Knoellia aerolata.</title>
        <authorList>
            <person name="Zhu W."/>
            <person name="Wang G."/>
        </authorList>
    </citation>
    <scope>NUCLEOTIDE SEQUENCE [LARGE SCALE GENOMIC DNA]</scope>
    <source>
        <strain evidence="2 3">DSM 18566</strain>
    </source>
</reference>
<name>A0A0A0JYQ4_9MICO</name>
<sequence>MDGFDVLDGGPDDGGLALATPPDDSGAVPEDGTVSDSACAKDPGDVDVALEVEQARHGRSSAGS</sequence>
<keyword evidence="3" id="KW-1185">Reference proteome</keyword>
<dbReference type="AlphaFoldDB" id="A0A0A0JYQ4"/>
<evidence type="ECO:0000313" key="2">
    <source>
        <dbReference type="EMBL" id="KGN41864.1"/>
    </source>
</evidence>
<evidence type="ECO:0000256" key="1">
    <source>
        <dbReference type="SAM" id="MobiDB-lite"/>
    </source>
</evidence>
<proteinExistence type="predicted"/>
<feature type="region of interest" description="Disordered" evidence="1">
    <location>
        <begin position="1"/>
        <end position="42"/>
    </location>
</feature>